<evidence type="ECO:0000313" key="3">
    <source>
        <dbReference type="EMBL" id="MBB3063579.1"/>
    </source>
</evidence>
<evidence type="ECO:0000256" key="1">
    <source>
        <dbReference type="ARBA" id="ARBA00023002"/>
    </source>
</evidence>
<dbReference type="Pfam" id="PF01266">
    <property type="entry name" value="DAO"/>
    <property type="match status" value="1"/>
</dbReference>
<accession>A0A7W4WG29</accession>
<protein>
    <submittedName>
        <fullName evidence="3">Glycine/D-amino acid oxidase-like deaminating enzyme</fullName>
    </submittedName>
</protein>
<proteinExistence type="predicted"/>
<dbReference type="SUPFAM" id="SSF51905">
    <property type="entry name" value="FAD/NAD(P)-binding domain"/>
    <property type="match status" value="1"/>
</dbReference>
<comment type="caution">
    <text evidence="3">The sequence shown here is derived from an EMBL/GenBank/DDBJ whole genome shotgun (WGS) entry which is preliminary data.</text>
</comment>
<gene>
    <name evidence="3" type="ORF">FHS09_004439</name>
</gene>
<dbReference type="InterPro" id="IPR036188">
    <property type="entry name" value="FAD/NAD-bd_sf"/>
</dbReference>
<dbReference type="Gene3D" id="3.50.50.60">
    <property type="entry name" value="FAD/NAD(P)-binding domain"/>
    <property type="match status" value="1"/>
</dbReference>
<sequence>MNNPTLLNSLWRSTAGEILENAALNENRVVDVVIIGGGFTGVTAALELAEKGASATLLEADDIGYGGSGRNVGLVNAGLWMEPEKIEKILGKTAGKKINTMLAAGPEQVFSNIARFGIDCELTRTGTLHCAHSASGLANLKDRLRQYRARGLKAELLSREETAAKTGTSIYRGAIWHRDVGTIQPLAYVRGLARAAVSAGASVYQNSPVVSIERKENRWLVRTPTNTVEANGILLATNAYHRDLLVGNATPQYTPVYFFQAATQPLSAEALERILPERQGCWNTATIMTSLRRDEAGRLIIGAVGNIEGASSGIHYQWAKHRLHQMFPYLEAVEFDHTWHGRIAFSADHLPHMVKFGPNALSIFGYSGRGIGPGSVFGKAAAEYLLGGNEEVLPIEPSTVYRESFTTAKSHYYELGATVMHGLTQLV</sequence>
<dbReference type="PRINTS" id="PR00411">
    <property type="entry name" value="PNDRDTASEI"/>
</dbReference>
<organism evidence="3 4">
    <name type="scientific">Microbulbifer rhizosphaerae</name>
    <dbReference type="NCBI Taxonomy" id="1562603"/>
    <lineage>
        <taxon>Bacteria</taxon>
        <taxon>Pseudomonadati</taxon>
        <taxon>Pseudomonadota</taxon>
        <taxon>Gammaproteobacteria</taxon>
        <taxon>Cellvibrionales</taxon>
        <taxon>Microbulbiferaceae</taxon>
        <taxon>Microbulbifer</taxon>
    </lineage>
</organism>
<evidence type="ECO:0000313" key="4">
    <source>
        <dbReference type="Proteomes" id="UP000535937"/>
    </source>
</evidence>
<keyword evidence="1" id="KW-0560">Oxidoreductase</keyword>
<name>A0A7W4WG29_9GAMM</name>
<feature type="domain" description="FAD dependent oxidoreductase" evidence="2">
    <location>
        <begin position="31"/>
        <end position="383"/>
    </location>
</feature>
<reference evidence="3 4" key="1">
    <citation type="submission" date="2020-08" db="EMBL/GenBank/DDBJ databases">
        <title>Genomic Encyclopedia of Type Strains, Phase III (KMG-III): the genomes of soil and plant-associated and newly described type strains.</title>
        <authorList>
            <person name="Whitman W."/>
        </authorList>
    </citation>
    <scope>NUCLEOTIDE SEQUENCE [LARGE SCALE GENOMIC DNA]</scope>
    <source>
        <strain evidence="3 4">CECT 8799</strain>
    </source>
</reference>
<dbReference type="GO" id="GO:0016491">
    <property type="term" value="F:oxidoreductase activity"/>
    <property type="evidence" value="ECO:0007669"/>
    <property type="project" value="UniProtKB-KW"/>
</dbReference>
<evidence type="ECO:0000259" key="2">
    <source>
        <dbReference type="Pfam" id="PF01266"/>
    </source>
</evidence>
<dbReference type="EMBL" id="JACHWZ010000037">
    <property type="protein sequence ID" value="MBB3063579.1"/>
    <property type="molecule type" value="Genomic_DNA"/>
</dbReference>
<dbReference type="Proteomes" id="UP000535937">
    <property type="component" value="Unassembled WGS sequence"/>
</dbReference>
<dbReference type="PANTHER" id="PTHR13847:SF275">
    <property type="entry name" value="GAMMA-GLUTAMYLPUTRESCINE OXIDOREDUCTASE"/>
    <property type="match status" value="1"/>
</dbReference>
<dbReference type="GO" id="GO:0005737">
    <property type="term" value="C:cytoplasm"/>
    <property type="evidence" value="ECO:0007669"/>
    <property type="project" value="TreeGrafter"/>
</dbReference>
<dbReference type="RefSeq" id="WP_183463879.1">
    <property type="nucleotide sequence ID" value="NZ_JACHWZ010000037.1"/>
</dbReference>
<dbReference type="InterPro" id="IPR006076">
    <property type="entry name" value="FAD-dep_OxRdtase"/>
</dbReference>
<dbReference type="AlphaFoldDB" id="A0A7W4WG29"/>
<keyword evidence="4" id="KW-1185">Reference proteome</keyword>
<dbReference type="PANTHER" id="PTHR13847">
    <property type="entry name" value="SARCOSINE DEHYDROGENASE-RELATED"/>
    <property type="match status" value="1"/>
</dbReference>
<dbReference type="Gene3D" id="3.30.9.10">
    <property type="entry name" value="D-Amino Acid Oxidase, subunit A, domain 2"/>
    <property type="match status" value="1"/>
</dbReference>